<keyword evidence="2" id="KW-1133">Transmembrane helix</keyword>
<evidence type="ECO:0000256" key="2">
    <source>
        <dbReference type="SAM" id="Phobius"/>
    </source>
</evidence>
<feature type="transmembrane region" description="Helical" evidence="2">
    <location>
        <begin position="52"/>
        <end position="70"/>
    </location>
</feature>
<dbReference type="AlphaFoldDB" id="A0A538T865"/>
<dbReference type="Proteomes" id="UP000316852">
    <property type="component" value="Unassembled WGS sequence"/>
</dbReference>
<name>A0A538T865_UNCEI</name>
<keyword evidence="2" id="KW-0812">Transmembrane</keyword>
<dbReference type="EMBL" id="VBOW01000019">
    <property type="protein sequence ID" value="TMQ59818.1"/>
    <property type="molecule type" value="Genomic_DNA"/>
</dbReference>
<comment type="caution">
    <text evidence="3">The sequence shown here is derived from an EMBL/GenBank/DDBJ whole genome shotgun (WGS) entry which is preliminary data.</text>
</comment>
<protein>
    <recommendedName>
        <fullName evidence="5">PH domain-containing protein</fullName>
    </recommendedName>
</protein>
<feature type="region of interest" description="Disordered" evidence="1">
    <location>
        <begin position="146"/>
        <end position="172"/>
    </location>
</feature>
<evidence type="ECO:0000256" key="1">
    <source>
        <dbReference type="SAM" id="MobiDB-lite"/>
    </source>
</evidence>
<keyword evidence="2" id="KW-0472">Membrane</keyword>
<gene>
    <name evidence="3" type="ORF">E6K76_03695</name>
</gene>
<evidence type="ECO:0000313" key="3">
    <source>
        <dbReference type="EMBL" id="TMQ59818.1"/>
    </source>
</evidence>
<reference evidence="3 4" key="1">
    <citation type="journal article" date="2019" name="Nat. Microbiol.">
        <title>Mediterranean grassland soil C-N compound turnover is dependent on rainfall and depth, and is mediated by genomically divergent microorganisms.</title>
        <authorList>
            <person name="Diamond S."/>
            <person name="Andeer P.F."/>
            <person name="Li Z."/>
            <person name="Crits-Christoph A."/>
            <person name="Burstein D."/>
            <person name="Anantharaman K."/>
            <person name="Lane K.R."/>
            <person name="Thomas B.C."/>
            <person name="Pan C."/>
            <person name="Northen T.R."/>
            <person name="Banfield J.F."/>
        </authorList>
    </citation>
    <scope>NUCLEOTIDE SEQUENCE [LARGE SCALE GENOMIC DNA]</scope>
    <source>
        <strain evidence="3">WS_6</strain>
    </source>
</reference>
<proteinExistence type="predicted"/>
<accession>A0A538T865</accession>
<evidence type="ECO:0008006" key="5">
    <source>
        <dbReference type="Google" id="ProtNLM"/>
    </source>
</evidence>
<feature type="transmembrane region" description="Helical" evidence="2">
    <location>
        <begin position="28"/>
        <end position="45"/>
    </location>
</feature>
<sequence length="172" mass="18519">MAEPERSVPPGAAGSLEWSVWPAREKPWAAAVLLASLVVLGVVIAHGTGDRVLGVAAPLFVLGSVGSFIAKTEYRLTPDAIEVRTLGVVRTRPWAEMRRATLDRNGVFLSPFEKRSWLEAYRGVRLPFGGNRDRVVAFVESKLKTSVEDGGEPGSGRRGQGRRKASAPSAGR</sequence>
<evidence type="ECO:0000313" key="4">
    <source>
        <dbReference type="Proteomes" id="UP000316852"/>
    </source>
</evidence>
<organism evidence="3 4">
    <name type="scientific">Eiseniibacteriota bacterium</name>
    <dbReference type="NCBI Taxonomy" id="2212470"/>
    <lineage>
        <taxon>Bacteria</taxon>
        <taxon>Candidatus Eiseniibacteriota</taxon>
    </lineage>
</organism>